<comment type="caution">
    <text evidence="3">The sequence shown here is derived from an EMBL/GenBank/DDBJ whole genome shotgun (WGS) entry which is preliminary data.</text>
</comment>
<dbReference type="InterPro" id="IPR000167">
    <property type="entry name" value="Dehydrin"/>
</dbReference>
<feature type="compositionally biased region" description="Gly residues" evidence="2">
    <location>
        <begin position="28"/>
        <end position="41"/>
    </location>
</feature>
<feature type="region of interest" description="Disordered" evidence="2">
    <location>
        <begin position="1"/>
        <end position="153"/>
    </location>
</feature>
<gene>
    <name evidence="3" type="ORF">OLEA9_A116174</name>
</gene>
<evidence type="ECO:0000313" key="3">
    <source>
        <dbReference type="EMBL" id="CAA2935183.1"/>
    </source>
</evidence>
<name>A0A8S0P9W0_OLEEU</name>
<feature type="compositionally biased region" description="Basic and acidic residues" evidence="2">
    <location>
        <begin position="98"/>
        <end position="113"/>
    </location>
</feature>
<dbReference type="Proteomes" id="UP000594638">
    <property type="component" value="Unassembled WGS sequence"/>
</dbReference>
<dbReference type="GO" id="GO:0005829">
    <property type="term" value="C:cytosol"/>
    <property type="evidence" value="ECO:0007669"/>
    <property type="project" value="TreeGrafter"/>
</dbReference>
<dbReference type="GO" id="GO:0009414">
    <property type="term" value="P:response to water deprivation"/>
    <property type="evidence" value="ECO:0007669"/>
    <property type="project" value="TreeGrafter"/>
</dbReference>
<dbReference type="EMBL" id="CACTIH010000023">
    <property type="protein sequence ID" value="CAA2935183.1"/>
    <property type="molecule type" value="Genomic_DNA"/>
</dbReference>
<evidence type="ECO:0000256" key="2">
    <source>
        <dbReference type="SAM" id="MobiDB-lite"/>
    </source>
</evidence>
<evidence type="ECO:0000313" key="4">
    <source>
        <dbReference type="Proteomes" id="UP000594638"/>
    </source>
</evidence>
<feature type="compositionally biased region" description="Low complexity" evidence="2">
    <location>
        <begin position="71"/>
        <end position="83"/>
    </location>
</feature>
<organism evidence="3 4">
    <name type="scientific">Olea europaea subsp. europaea</name>
    <dbReference type="NCBI Taxonomy" id="158383"/>
    <lineage>
        <taxon>Eukaryota</taxon>
        <taxon>Viridiplantae</taxon>
        <taxon>Streptophyta</taxon>
        <taxon>Embryophyta</taxon>
        <taxon>Tracheophyta</taxon>
        <taxon>Spermatophyta</taxon>
        <taxon>Magnoliopsida</taxon>
        <taxon>eudicotyledons</taxon>
        <taxon>Gunneridae</taxon>
        <taxon>Pentapetalae</taxon>
        <taxon>asterids</taxon>
        <taxon>lamiids</taxon>
        <taxon>Lamiales</taxon>
        <taxon>Oleaceae</taxon>
        <taxon>Oleeae</taxon>
        <taxon>Olea</taxon>
    </lineage>
</organism>
<sequence>MAEYGEQCVDQTRRTDEYGNPVRQAAGGITGDYGATGGNVGEFGTTGEYGNKGGGIGAGTTDGASLTGEYQGQLRRSGSGSSSSEDDGQGGRRKKGLKDKIEDKLTGSNKEDQTYNLASKNTTPAGYEATGERGEEKKGMMDKIMDKLPGRNN</sequence>
<dbReference type="GO" id="GO:0009631">
    <property type="term" value="P:cold acclimation"/>
    <property type="evidence" value="ECO:0007669"/>
    <property type="project" value="TreeGrafter"/>
</dbReference>
<dbReference type="GO" id="GO:0009737">
    <property type="term" value="P:response to abscisic acid"/>
    <property type="evidence" value="ECO:0007669"/>
    <property type="project" value="TreeGrafter"/>
</dbReference>
<dbReference type="Gramene" id="OE9A116174T1">
    <property type="protein sequence ID" value="OE9A116174C1"/>
    <property type="gene ID" value="OE9A116174"/>
</dbReference>
<comment type="similarity">
    <text evidence="1">Belongs to the plant dehydrin family.</text>
</comment>
<proteinExistence type="inferred from homology"/>
<reference evidence="3 4" key="1">
    <citation type="submission" date="2019-12" db="EMBL/GenBank/DDBJ databases">
        <authorList>
            <person name="Alioto T."/>
            <person name="Alioto T."/>
            <person name="Gomez Garrido J."/>
        </authorList>
    </citation>
    <scope>NUCLEOTIDE SEQUENCE [LARGE SCALE GENOMIC DNA]</scope>
</reference>
<dbReference type="PANTHER" id="PTHR33346:SF42">
    <property type="entry name" value="DEHYDRIN XERO 1"/>
    <property type="match status" value="1"/>
</dbReference>
<protein>
    <submittedName>
        <fullName evidence="3">Dehydrin DHN1-like</fullName>
    </submittedName>
</protein>
<dbReference type="AlphaFoldDB" id="A0A8S0P9W0"/>
<dbReference type="Pfam" id="PF00257">
    <property type="entry name" value="Dehydrin"/>
    <property type="match status" value="1"/>
</dbReference>
<feature type="compositionally biased region" description="Gly residues" evidence="2">
    <location>
        <begin position="50"/>
        <end position="60"/>
    </location>
</feature>
<keyword evidence="4" id="KW-1185">Reference proteome</keyword>
<dbReference type="PANTHER" id="PTHR33346">
    <property type="entry name" value="DEHYDRIN XERO 2-RELATED"/>
    <property type="match status" value="1"/>
</dbReference>
<evidence type="ECO:0000256" key="1">
    <source>
        <dbReference type="ARBA" id="ARBA00008403"/>
    </source>
</evidence>
<accession>A0A8S0P9W0</accession>
<dbReference type="OrthoDB" id="1166395at2759"/>
<feature type="compositionally biased region" description="Polar residues" evidence="2">
    <location>
        <begin position="114"/>
        <end position="124"/>
    </location>
</feature>
<feature type="compositionally biased region" description="Basic and acidic residues" evidence="2">
    <location>
        <begin position="130"/>
        <end position="153"/>
    </location>
</feature>